<dbReference type="FunFam" id="3.40.1190.10:FF:000012">
    <property type="entry name" value="Dihydrofolate synthetase"/>
    <property type="match status" value="1"/>
</dbReference>
<dbReference type="Pfam" id="PF02875">
    <property type="entry name" value="Mur_ligase_C"/>
    <property type="match status" value="1"/>
</dbReference>
<evidence type="ECO:0000259" key="8">
    <source>
        <dbReference type="Pfam" id="PF08245"/>
    </source>
</evidence>
<evidence type="ECO:0000256" key="1">
    <source>
        <dbReference type="ARBA" id="ARBA00008276"/>
    </source>
</evidence>
<evidence type="ECO:0000313" key="9">
    <source>
        <dbReference type="EMBL" id="KRH16523.1"/>
    </source>
</evidence>
<name>A0A0R0GP07_SOYBN</name>
<dbReference type="InterPro" id="IPR036565">
    <property type="entry name" value="Mur-like_cat_sf"/>
</dbReference>
<dbReference type="InterPro" id="IPR013221">
    <property type="entry name" value="Mur_ligase_cen"/>
</dbReference>
<dbReference type="PROSITE" id="PS01012">
    <property type="entry name" value="FOLYLPOLYGLU_SYNT_2"/>
    <property type="match status" value="1"/>
</dbReference>
<dbReference type="PANTHER" id="PTHR11136:SF0">
    <property type="entry name" value="DIHYDROFOLATE SYNTHETASE-RELATED"/>
    <property type="match status" value="1"/>
</dbReference>
<protein>
    <submittedName>
        <fullName evidence="9 10">Uncharacterized protein</fullName>
    </submittedName>
</protein>
<evidence type="ECO:0000256" key="3">
    <source>
        <dbReference type="ARBA" id="ARBA00022723"/>
    </source>
</evidence>
<dbReference type="OMA" id="ISHSMYS"/>
<evidence type="ECO:0000256" key="4">
    <source>
        <dbReference type="ARBA" id="ARBA00022741"/>
    </source>
</evidence>
<dbReference type="STRING" id="3847.A0A0R0GP07"/>
<dbReference type="SUPFAM" id="SSF53623">
    <property type="entry name" value="MurD-like peptide ligases, catalytic domain"/>
    <property type="match status" value="1"/>
</dbReference>
<dbReference type="GO" id="GO:0009396">
    <property type="term" value="P:folic acid-containing compound biosynthetic process"/>
    <property type="evidence" value="ECO:0000318"/>
    <property type="project" value="GO_Central"/>
</dbReference>
<dbReference type="Gene3D" id="3.40.1190.10">
    <property type="entry name" value="Mur-like, catalytic domain"/>
    <property type="match status" value="1"/>
</dbReference>
<evidence type="ECO:0000256" key="6">
    <source>
        <dbReference type="ARBA" id="ARBA00022842"/>
    </source>
</evidence>
<gene>
    <name evidence="9" type="ORF">GLYMA_14G160900</name>
</gene>
<reference evidence="9 10" key="1">
    <citation type="journal article" date="2010" name="Nature">
        <title>Genome sequence of the palaeopolyploid soybean.</title>
        <authorList>
            <person name="Schmutz J."/>
            <person name="Cannon S.B."/>
            <person name="Schlueter J."/>
            <person name="Ma J."/>
            <person name="Mitros T."/>
            <person name="Nelson W."/>
            <person name="Hyten D.L."/>
            <person name="Song Q."/>
            <person name="Thelen J.J."/>
            <person name="Cheng J."/>
            <person name="Xu D."/>
            <person name="Hellsten U."/>
            <person name="May G.D."/>
            <person name="Yu Y."/>
            <person name="Sakurai T."/>
            <person name="Umezawa T."/>
            <person name="Bhattacharyya M.K."/>
            <person name="Sandhu D."/>
            <person name="Valliyodan B."/>
            <person name="Lindquist E."/>
            <person name="Peto M."/>
            <person name="Grant D."/>
            <person name="Shu S."/>
            <person name="Goodstein D."/>
            <person name="Barry K."/>
            <person name="Futrell-Griggs M."/>
            <person name="Abernathy B."/>
            <person name="Du J."/>
            <person name="Tian Z."/>
            <person name="Zhu L."/>
            <person name="Gill N."/>
            <person name="Joshi T."/>
            <person name="Libault M."/>
            <person name="Sethuraman A."/>
            <person name="Zhang X.-C."/>
            <person name="Shinozaki K."/>
            <person name="Nguyen H.T."/>
            <person name="Wing R.A."/>
            <person name="Cregan P."/>
            <person name="Specht J."/>
            <person name="Grimwood J."/>
            <person name="Rokhsar D."/>
            <person name="Stacey G."/>
            <person name="Shoemaker R.C."/>
            <person name="Jackson S.A."/>
        </authorList>
    </citation>
    <scope>NUCLEOTIDE SEQUENCE</scope>
    <source>
        <strain evidence="10">cv. Williams 82</strain>
        <tissue evidence="9">Callus</tissue>
    </source>
</reference>
<dbReference type="FunCoup" id="A0A0R0GP07">
    <property type="interactions" value="989"/>
</dbReference>
<sequence length="499" mass="53542">MKDFLDYLDSLKNYEKSGVPKGAGTDSSDGFDLGRMRCLMERFGNPHSKFKAVHIAGTKGKASTAAFVSNILRNEGYSVGCYTSPHILTIRERILLGKSGHLVSAKLLNDLFRRIKPDIDQAMKEENGCISHFEVFTTMAFLLFADENVDFAVIEAGLGGARDATNIISSSGLVASVITTIGEEHLAALGGSLETIAMAKAGIIKQDRPLVLGGPFVPHIERIIRDKAVAMNSPVVSAYDTGNKCTMKSFSILNGRPCQICDILIQVVKDMKMSYHQLQNAATATCVALVLRNLGWSISDKSIRYGLEDTYLLGRSQFLTSEEAEVLGLTGSTVLLDGAHTKESAKALMNTIRMAFPKAQLVFVVAMASDKDHVGFAREILSGVHVETVVLTEAAIAGGVTRTTPASLLRDSWIKASGELGIGIVHDGMAEYSELLKEQPVGSESNLGDGKTVLATESCLKGCLRTANQILSRRGDEKRVIVFTGSLHIAASVLASLAG</sequence>
<evidence type="ECO:0000313" key="10">
    <source>
        <dbReference type="EnsemblPlants" id="KRH16523"/>
    </source>
</evidence>
<dbReference type="InterPro" id="IPR018109">
    <property type="entry name" value="Folylpolyglutamate_synth_CS"/>
</dbReference>
<keyword evidence="5" id="KW-0067">ATP-binding</keyword>
<keyword evidence="11" id="KW-1185">Reference proteome</keyword>
<accession>A0A0R0GP07</accession>
<feature type="domain" description="Mur ligase central" evidence="8">
    <location>
        <begin position="55"/>
        <end position="206"/>
    </location>
</feature>
<dbReference type="Proteomes" id="UP000008827">
    <property type="component" value="Chromosome 14"/>
</dbReference>
<keyword evidence="4" id="KW-0547">Nucleotide-binding</keyword>
<dbReference type="SUPFAM" id="SSF53244">
    <property type="entry name" value="MurD-like peptide ligases, peptide-binding domain"/>
    <property type="match status" value="1"/>
</dbReference>
<evidence type="ECO:0000256" key="2">
    <source>
        <dbReference type="ARBA" id="ARBA00022598"/>
    </source>
</evidence>
<dbReference type="Gene3D" id="3.90.190.20">
    <property type="entry name" value="Mur ligase, C-terminal domain"/>
    <property type="match status" value="1"/>
</dbReference>
<dbReference type="EnsemblPlants" id="KRH16523">
    <property type="protein sequence ID" value="KRH16523"/>
    <property type="gene ID" value="GLYMA_14G160900"/>
</dbReference>
<dbReference type="PaxDb" id="3847-GLYMA14G31620.2"/>
<dbReference type="GO" id="GO:0046872">
    <property type="term" value="F:metal ion binding"/>
    <property type="evidence" value="ECO:0007669"/>
    <property type="project" value="UniProtKB-KW"/>
</dbReference>
<proteinExistence type="inferred from homology"/>
<dbReference type="PROSITE" id="PS01011">
    <property type="entry name" value="FOLYLPOLYGLU_SYNT_1"/>
    <property type="match status" value="1"/>
</dbReference>
<dbReference type="GO" id="GO:0004326">
    <property type="term" value="F:tetrahydrofolylpolyglutamate synthase activity"/>
    <property type="evidence" value="ECO:0007669"/>
    <property type="project" value="InterPro"/>
</dbReference>
<feature type="domain" description="Mur ligase C-terminal" evidence="7">
    <location>
        <begin position="326"/>
        <end position="394"/>
    </location>
</feature>
<dbReference type="SMR" id="A0A0R0GP07"/>
<keyword evidence="3" id="KW-0479">Metal-binding</keyword>
<dbReference type="NCBIfam" id="TIGR01499">
    <property type="entry name" value="folC"/>
    <property type="match status" value="1"/>
</dbReference>
<dbReference type="ExpressionAtlas" id="A0A0R0GP07">
    <property type="expression patterns" value="baseline and differential"/>
</dbReference>
<dbReference type="InParanoid" id="A0A0R0GP07"/>
<dbReference type="GO" id="GO:0005737">
    <property type="term" value="C:cytoplasm"/>
    <property type="evidence" value="ECO:0000318"/>
    <property type="project" value="GO_Central"/>
</dbReference>
<dbReference type="Pfam" id="PF08245">
    <property type="entry name" value="Mur_ligase_M"/>
    <property type="match status" value="1"/>
</dbReference>
<organism evidence="9">
    <name type="scientific">Glycine max</name>
    <name type="common">Soybean</name>
    <name type="synonym">Glycine hispida</name>
    <dbReference type="NCBI Taxonomy" id="3847"/>
    <lineage>
        <taxon>Eukaryota</taxon>
        <taxon>Viridiplantae</taxon>
        <taxon>Streptophyta</taxon>
        <taxon>Embryophyta</taxon>
        <taxon>Tracheophyta</taxon>
        <taxon>Spermatophyta</taxon>
        <taxon>Magnoliopsida</taxon>
        <taxon>eudicotyledons</taxon>
        <taxon>Gunneridae</taxon>
        <taxon>Pentapetalae</taxon>
        <taxon>rosids</taxon>
        <taxon>fabids</taxon>
        <taxon>Fabales</taxon>
        <taxon>Fabaceae</taxon>
        <taxon>Papilionoideae</taxon>
        <taxon>50 kb inversion clade</taxon>
        <taxon>NPAAA clade</taxon>
        <taxon>indigoferoid/millettioid clade</taxon>
        <taxon>Phaseoleae</taxon>
        <taxon>Glycine</taxon>
        <taxon>Glycine subgen. Soja</taxon>
    </lineage>
</organism>
<evidence type="ECO:0000256" key="5">
    <source>
        <dbReference type="ARBA" id="ARBA00022840"/>
    </source>
</evidence>
<dbReference type="Gramene" id="KRH16523">
    <property type="protein sequence ID" value="KRH16523"/>
    <property type="gene ID" value="GLYMA_14G160900"/>
</dbReference>
<dbReference type="InterPro" id="IPR036615">
    <property type="entry name" value="Mur_ligase_C_dom_sf"/>
</dbReference>
<dbReference type="PANTHER" id="PTHR11136">
    <property type="entry name" value="FOLYLPOLYGLUTAMATE SYNTHASE-RELATED"/>
    <property type="match status" value="1"/>
</dbReference>
<dbReference type="InterPro" id="IPR001645">
    <property type="entry name" value="Folylpolyglutamate_synth"/>
</dbReference>
<evidence type="ECO:0000259" key="7">
    <source>
        <dbReference type="Pfam" id="PF02875"/>
    </source>
</evidence>
<dbReference type="GO" id="GO:0008841">
    <property type="term" value="F:dihydrofolate synthase activity"/>
    <property type="evidence" value="ECO:0000318"/>
    <property type="project" value="GO_Central"/>
</dbReference>
<dbReference type="GO" id="GO:0005524">
    <property type="term" value="F:ATP binding"/>
    <property type="evidence" value="ECO:0007669"/>
    <property type="project" value="UniProtKB-KW"/>
</dbReference>
<reference evidence="9" key="3">
    <citation type="submission" date="2018-07" db="EMBL/GenBank/DDBJ databases">
        <title>WGS assembly of Glycine max.</title>
        <authorList>
            <person name="Schmutz J."/>
            <person name="Cannon S."/>
            <person name="Schlueter J."/>
            <person name="Ma J."/>
            <person name="Mitros T."/>
            <person name="Nelson W."/>
            <person name="Hyten D."/>
            <person name="Song Q."/>
            <person name="Thelen J."/>
            <person name="Cheng J."/>
            <person name="Xu D."/>
            <person name="Hellsten U."/>
            <person name="May G."/>
            <person name="Yu Y."/>
            <person name="Sakurai T."/>
            <person name="Umezawa T."/>
            <person name="Bhattacharyya M."/>
            <person name="Sandhu D."/>
            <person name="Valliyodan B."/>
            <person name="Lindquist E."/>
            <person name="Peto M."/>
            <person name="Grant D."/>
            <person name="Shu S."/>
            <person name="Goodstein D."/>
            <person name="Barry K."/>
            <person name="Futrell-Griggs M."/>
            <person name="Abernathy B."/>
            <person name="Du J."/>
            <person name="Tian Z."/>
            <person name="Zhu L."/>
            <person name="Gill N."/>
            <person name="Joshi T."/>
            <person name="Libault M."/>
            <person name="Sethuraman A."/>
            <person name="Zhang X."/>
            <person name="Shinozaki K."/>
            <person name="Nguyen H."/>
            <person name="Wing R."/>
            <person name="Cregan P."/>
            <person name="Specht J."/>
            <person name="Grimwood J."/>
            <person name="Rokhsar D."/>
            <person name="Stacey G."/>
            <person name="Shoemaker R."/>
            <person name="Jackson S."/>
        </authorList>
    </citation>
    <scope>NUCLEOTIDE SEQUENCE</scope>
    <source>
        <tissue evidence="9">Callus</tissue>
    </source>
</reference>
<evidence type="ECO:0000313" key="11">
    <source>
        <dbReference type="Proteomes" id="UP000008827"/>
    </source>
</evidence>
<comment type="similarity">
    <text evidence="1">Belongs to the folylpolyglutamate synthase family.</text>
</comment>
<reference evidence="10" key="2">
    <citation type="submission" date="2018-02" db="UniProtKB">
        <authorList>
            <consortium name="EnsemblPlants"/>
        </authorList>
    </citation>
    <scope>IDENTIFICATION</scope>
    <source>
        <strain evidence="10">Williams 82</strain>
    </source>
</reference>
<keyword evidence="2" id="KW-0436">Ligase</keyword>
<dbReference type="AlphaFoldDB" id="A0A0R0GP07"/>
<keyword evidence="6" id="KW-0460">Magnesium</keyword>
<dbReference type="InterPro" id="IPR004101">
    <property type="entry name" value="Mur_ligase_C"/>
</dbReference>
<dbReference type="EMBL" id="CM000847">
    <property type="protein sequence ID" value="KRH16523.1"/>
    <property type="molecule type" value="Genomic_DNA"/>
</dbReference>